<organism evidence="3 4">
    <name type="scientific">Striga asiatica</name>
    <name type="common">Asiatic witchweed</name>
    <name type="synonym">Buchnera asiatica</name>
    <dbReference type="NCBI Taxonomy" id="4170"/>
    <lineage>
        <taxon>Eukaryota</taxon>
        <taxon>Viridiplantae</taxon>
        <taxon>Streptophyta</taxon>
        <taxon>Embryophyta</taxon>
        <taxon>Tracheophyta</taxon>
        <taxon>Spermatophyta</taxon>
        <taxon>Magnoliopsida</taxon>
        <taxon>eudicotyledons</taxon>
        <taxon>Gunneridae</taxon>
        <taxon>Pentapetalae</taxon>
        <taxon>asterids</taxon>
        <taxon>lamiids</taxon>
        <taxon>Lamiales</taxon>
        <taxon>Orobanchaceae</taxon>
        <taxon>Buchnereae</taxon>
        <taxon>Striga</taxon>
    </lineage>
</organism>
<evidence type="ECO:0000256" key="1">
    <source>
        <dbReference type="SAM" id="MobiDB-lite"/>
    </source>
</evidence>
<dbReference type="OrthoDB" id="273070at2759"/>
<proteinExistence type="predicted"/>
<reference evidence="4" key="1">
    <citation type="journal article" date="2019" name="Curr. Biol.">
        <title>Genome Sequence of Striga asiatica Provides Insight into the Evolution of Plant Parasitism.</title>
        <authorList>
            <person name="Yoshida S."/>
            <person name="Kim S."/>
            <person name="Wafula E.K."/>
            <person name="Tanskanen J."/>
            <person name="Kim Y.M."/>
            <person name="Honaas L."/>
            <person name="Yang Z."/>
            <person name="Spallek T."/>
            <person name="Conn C.E."/>
            <person name="Ichihashi Y."/>
            <person name="Cheong K."/>
            <person name="Cui S."/>
            <person name="Der J.P."/>
            <person name="Gundlach H."/>
            <person name="Jiao Y."/>
            <person name="Hori C."/>
            <person name="Ishida J.K."/>
            <person name="Kasahara H."/>
            <person name="Kiba T."/>
            <person name="Kim M.S."/>
            <person name="Koo N."/>
            <person name="Laohavisit A."/>
            <person name="Lee Y.H."/>
            <person name="Lumba S."/>
            <person name="McCourt P."/>
            <person name="Mortimer J.C."/>
            <person name="Mutuku J.M."/>
            <person name="Nomura T."/>
            <person name="Sasaki-Sekimoto Y."/>
            <person name="Seto Y."/>
            <person name="Wang Y."/>
            <person name="Wakatake T."/>
            <person name="Sakakibara H."/>
            <person name="Demura T."/>
            <person name="Yamaguchi S."/>
            <person name="Yoneyama K."/>
            <person name="Manabe R.I."/>
            <person name="Nelson D.C."/>
            <person name="Schulman A.H."/>
            <person name="Timko M.P."/>
            <person name="dePamphilis C.W."/>
            <person name="Choi D."/>
            <person name="Shirasu K."/>
        </authorList>
    </citation>
    <scope>NUCLEOTIDE SEQUENCE [LARGE SCALE GENOMIC DNA]</scope>
    <source>
        <strain evidence="4">cv. UVA1</strain>
    </source>
</reference>
<dbReference type="GO" id="GO:0000492">
    <property type="term" value="P:box C/D snoRNP assembly"/>
    <property type="evidence" value="ECO:0007669"/>
    <property type="project" value="TreeGrafter"/>
</dbReference>
<dbReference type="Pfam" id="PF10453">
    <property type="entry name" value="NUFIP1"/>
    <property type="match status" value="1"/>
</dbReference>
<evidence type="ECO:0000313" key="3">
    <source>
        <dbReference type="EMBL" id="GER34597.1"/>
    </source>
</evidence>
<name>A0A5A7PQK1_STRAF</name>
<keyword evidence="4" id="KW-1185">Reference proteome</keyword>
<evidence type="ECO:0000259" key="2">
    <source>
        <dbReference type="Pfam" id="PF10453"/>
    </source>
</evidence>
<feature type="region of interest" description="Disordered" evidence="1">
    <location>
        <begin position="234"/>
        <end position="264"/>
    </location>
</feature>
<dbReference type="InterPro" id="IPR039136">
    <property type="entry name" value="NUFIP1-like"/>
</dbReference>
<evidence type="ECO:0000313" key="4">
    <source>
        <dbReference type="Proteomes" id="UP000325081"/>
    </source>
</evidence>
<accession>A0A5A7PQK1</accession>
<dbReference type="PANTHER" id="PTHR13309">
    <property type="entry name" value="NUCLEAR FRAGILE X MENTAL RETARDATION PROTEIN INTERACTING PROTEIN 1"/>
    <property type="match status" value="1"/>
</dbReference>
<dbReference type="GO" id="GO:0005634">
    <property type="term" value="C:nucleus"/>
    <property type="evidence" value="ECO:0007669"/>
    <property type="project" value="TreeGrafter"/>
</dbReference>
<sequence>MHPRFNSHSYIPNDQLNINGINGPNPQQVIGSQVNFGASQMQARPQFQMGLLNSPQLVMPPFANNLNASFAPTQFFPFVRGPLQALSTNNFASNAVNQPQFWPSGPLNVPNLVQNPNQLLQMQMMNCGPQNMGPFVNIRMPMANGNGILPQPVDGSGLRPLIHNDTVAKVCGPAHQQRNQNVFSPGAAKLQSNAGVINGDNDGKSSWSTSHNKNFAGNHIHDASQRGFNQKQFHHRPNAQGSFKSNNGNGGKGKKGNGLKNFNSCSPINHVQPSQKRSLMLNYSEQEIQQWREARRKNYPSNTNIEKKLKENLTQPEAMDSVAKMRRQQLKEILAKQAELGCEVAEVPSHYLSDSEVQTDVRHSNSRGFDRRGNFRNKFDRKGKFNQFDRFSKRQRPGNMDSANSQNQNGHINKKQRWASNGCTNIQRGHTKREPSLLKKLLSSDIKRDKRHLLQVFRFMVMNSFFENSPEQSLKFPEVIVKESCDGSEIPEEEHMAA</sequence>
<dbReference type="PANTHER" id="PTHR13309:SF0">
    <property type="entry name" value="FMR1-INTERACTING PROTEIN NUFIP1"/>
    <property type="match status" value="1"/>
</dbReference>
<feature type="region of interest" description="Disordered" evidence="1">
    <location>
        <begin position="356"/>
        <end position="419"/>
    </location>
</feature>
<feature type="domain" description="FMR1-interacting protein 1 conserved" evidence="2">
    <location>
        <begin position="275"/>
        <end position="314"/>
    </location>
</feature>
<dbReference type="GO" id="GO:0003723">
    <property type="term" value="F:RNA binding"/>
    <property type="evidence" value="ECO:0007669"/>
    <property type="project" value="InterPro"/>
</dbReference>
<gene>
    <name evidence="3" type="ORF">STAS_10833</name>
</gene>
<comment type="caution">
    <text evidence="3">The sequence shown here is derived from an EMBL/GenBank/DDBJ whole genome shotgun (WGS) entry which is preliminary data.</text>
</comment>
<dbReference type="Proteomes" id="UP000325081">
    <property type="component" value="Unassembled WGS sequence"/>
</dbReference>
<dbReference type="EMBL" id="BKCP01004916">
    <property type="protein sequence ID" value="GER34597.1"/>
    <property type="molecule type" value="Genomic_DNA"/>
</dbReference>
<feature type="compositionally biased region" description="Basic and acidic residues" evidence="1">
    <location>
        <begin position="359"/>
        <end position="383"/>
    </location>
</feature>
<feature type="compositionally biased region" description="Polar residues" evidence="1">
    <location>
        <begin position="401"/>
        <end position="411"/>
    </location>
</feature>
<dbReference type="InterPro" id="IPR019496">
    <property type="entry name" value="NUFIP1_cons_dom"/>
</dbReference>
<protein>
    <submittedName>
        <fullName evidence="3">Nuclear FMRP-interacting protein</fullName>
    </submittedName>
</protein>
<dbReference type="AlphaFoldDB" id="A0A5A7PQK1"/>